<feature type="compositionally biased region" description="Basic residues" evidence="2">
    <location>
        <begin position="123"/>
        <end position="133"/>
    </location>
</feature>
<evidence type="ECO:0000256" key="1">
    <source>
        <dbReference type="SAM" id="Coils"/>
    </source>
</evidence>
<feature type="coiled-coil region" evidence="1">
    <location>
        <begin position="166"/>
        <end position="219"/>
    </location>
</feature>
<sequence length="511" mass="56112">MAAFSSWFAKASSSRHGLLADSKQELPRWRSPSPMAASMMIPPPIVQSTYLTSPQATPKSVMLERPSPLQDRQSELEADLQFLLDAQAEGLVKGLEGGATDDQASTGSTTPTAQSVRSASARRATRPVRRKPGLRSVRKGIYNSIVALSAVKDEELRAVDAEALDKEGTLAQIDEWEQKRAGLQEATQRADDGEETVRAQRLRQQTDVLQEEINHVELQLSDMKTRHRKLVRQVAAVENSVQAKLASYTSSLSMLEADVQKFLSVKPADSGSRPQSRDGKASVWQLPPKRRTLEMAREQWDGDRDAVLQQRQSIEHEKTALDQGAAVWKDMVAQVTDFEKRLRTEMAGLSMSSSHSAWEDPPPQLHEQDNSVRLKELLAHLDTVLDSLETKYKLAEERDWKLLIAAIGAELDALGQGKAILENVLGVTAPSSSSAGQNGHGQEGREDLVAAETATNGSSSRADTEDAGDEIHGLDKSFETARPPARRMDSDSETDDPDPDLLFSRHDLSDG</sequence>
<protein>
    <submittedName>
        <fullName evidence="3">Uncharacterized protein</fullName>
    </submittedName>
</protein>
<evidence type="ECO:0000313" key="3">
    <source>
        <dbReference type="EMBL" id="KAK4545535.1"/>
    </source>
</evidence>
<accession>A0AAV9JM03</accession>
<comment type="caution">
    <text evidence="3">The sequence shown here is derived from an EMBL/GenBank/DDBJ whole genome shotgun (WGS) entry which is preliminary data.</text>
</comment>
<feature type="compositionally biased region" description="Basic and acidic residues" evidence="2">
    <location>
        <begin position="469"/>
        <end position="479"/>
    </location>
</feature>
<organism evidence="3 4">
    <name type="scientific">Oleoguttula mirabilis</name>
    <dbReference type="NCBI Taxonomy" id="1507867"/>
    <lineage>
        <taxon>Eukaryota</taxon>
        <taxon>Fungi</taxon>
        <taxon>Dikarya</taxon>
        <taxon>Ascomycota</taxon>
        <taxon>Pezizomycotina</taxon>
        <taxon>Dothideomycetes</taxon>
        <taxon>Dothideomycetidae</taxon>
        <taxon>Mycosphaerellales</taxon>
        <taxon>Teratosphaeriaceae</taxon>
        <taxon>Oleoguttula</taxon>
    </lineage>
</organism>
<feature type="compositionally biased region" description="Polar residues" evidence="2">
    <location>
        <begin position="102"/>
        <end position="114"/>
    </location>
</feature>
<feature type="compositionally biased region" description="Low complexity" evidence="2">
    <location>
        <begin position="31"/>
        <end position="40"/>
    </location>
</feature>
<dbReference type="Proteomes" id="UP001324427">
    <property type="component" value="Unassembled WGS sequence"/>
</dbReference>
<keyword evidence="1" id="KW-0175">Coiled coil</keyword>
<feature type="region of interest" description="Disordered" evidence="2">
    <location>
        <begin position="450"/>
        <end position="511"/>
    </location>
</feature>
<evidence type="ECO:0000313" key="4">
    <source>
        <dbReference type="Proteomes" id="UP001324427"/>
    </source>
</evidence>
<feature type="region of interest" description="Disordered" evidence="2">
    <location>
        <begin position="96"/>
        <end position="133"/>
    </location>
</feature>
<evidence type="ECO:0000256" key="2">
    <source>
        <dbReference type="SAM" id="MobiDB-lite"/>
    </source>
</evidence>
<keyword evidence="4" id="KW-1185">Reference proteome</keyword>
<proteinExistence type="predicted"/>
<feature type="compositionally biased region" description="Low complexity" evidence="2">
    <location>
        <begin position="1"/>
        <end position="14"/>
    </location>
</feature>
<gene>
    <name evidence="3" type="ORF">LTR36_002885</name>
</gene>
<reference evidence="3 4" key="1">
    <citation type="submission" date="2021-11" db="EMBL/GenBank/DDBJ databases">
        <title>Black yeast isolated from Biological Soil Crust.</title>
        <authorList>
            <person name="Kurbessoian T."/>
        </authorList>
    </citation>
    <scope>NUCLEOTIDE SEQUENCE [LARGE SCALE GENOMIC DNA]</scope>
    <source>
        <strain evidence="3 4">CCFEE 5522</strain>
    </source>
</reference>
<feature type="region of interest" description="Disordered" evidence="2">
    <location>
        <begin position="1"/>
        <end position="40"/>
    </location>
</feature>
<dbReference type="EMBL" id="JAVFHQ010000019">
    <property type="protein sequence ID" value="KAK4545535.1"/>
    <property type="molecule type" value="Genomic_DNA"/>
</dbReference>
<name>A0AAV9JM03_9PEZI</name>
<dbReference type="AlphaFoldDB" id="A0AAV9JM03"/>